<dbReference type="Gene3D" id="1.25.40.20">
    <property type="entry name" value="Ankyrin repeat-containing domain"/>
    <property type="match status" value="2"/>
</dbReference>
<dbReference type="PROSITE" id="PS50297">
    <property type="entry name" value="ANK_REP_REGION"/>
    <property type="match status" value="2"/>
</dbReference>
<dbReference type="RefSeq" id="YP_010775995.1">
    <property type="nucleotide sequence ID" value="NC_075034.1"/>
</dbReference>
<dbReference type="PANTHER" id="PTHR24189">
    <property type="entry name" value="MYOTROPHIN"/>
    <property type="match status" value="1"/>
</dbReference>
<evidence type="ECO:0000256" key="2">
    <source>
        <dbReference type="ARBA" id="ARBA00023043"/>
    </source>
</evidence>
<protein>
    <submittedName>
        <fullName evidence="3">Uncharacterized protein</fullName>
    </submittedName>
</protein>
<sequence length="563" mass="64591">MNLSIINKSYSYNKIYPCNDIISCNGFSKLMVLIINEYKIRGGYKIIKNYISKNKKKFNYQNNHNYTALMIAVMNCGNKCSFRTVKLLLKLGADIRIYTYSGDNAINIAIKNYSIHRNFNMIRMLLSYYPDFLDNCFDSVFDRLNFEALKNAHPDIISLIVQMLPNVNKILSDGYTYLMNAILVSNYKLIHELLKHRCDVNVVDNNGMNALIACGFSEIEKIDVYETIIQNGCDVNHQDNNGDTVLHILLKKLKKNINIDIIKLLLKNGIDINIKNNKNTTVLIKACKYYRLFNMKQIVELLLQNGAKINDGYFVTPLIISSINSWTTSDLETIQLLLKYGTDVNQTNHLGCHALMFAARYAGTTSCINTVKFLLDNGANVNLQDNFGYTALMYASKYSKTSDRKVIQMLLDYGANINLFEHKGNNALLLSAMDKNNTSSFYTIKTLLTHGSNYLTCNETGKTLFSYINRNEIVDCFDIIKQTENTKSCLQKVLKQYMTIIENKFYQPDSLRVKLLSINWNIQNNDYGKIINLNNLELFDYFGIFDTDSLKIKISDIVKNMNR</sequence>
<dbReference type="KEGG" id="vg:80512606"/>
<evidence type="ECO:0000256" key="1">
    <source>
        <dbReference type="ARBA" id="ARBA00022737"/>
    </source>
</evidence>
<accession>A0A167R2S7</accession>
<reference evidence="3 4" key="1">
    <citation type="journal article" date="2016" name="Genome Announc.">
        <title>Complete Genome Sequence of a New Megavirus Family Member Isolated from an Inland Water Lake for the First Time in India.</title>
        <authorList>
            <person name="Chatterjee A."/>
            <person name="Ali F."/>
            <person name="Bange D."/>
            <person name="Kondabagil K."/>
        </authorList>
    </citation>
    <scope>NUCLEOTIDE SEQUENCE [LARGE SCALE GENOMIC DNA]</scope>
    <source>
        <strain evidence="3">1</strain>
    </source>
</reference>
<dbReference type="Proteomes" id="UP000241365">
    <property type="component" value="Segment"/>
</dbReference>
<dbReference type="PANTHER" id="PTHR24189:SF50">
    <property type="entry name" value="ANKYRIN REPEAT AND SOCS BOX PROTEIN 2"/>
    <property type="match status" value="1"/>
</dbReference>
<evidence type="ECO:0000313" key="3">
    <source>
        <dbReference type="EMBL" id="ANB50244.1"/>
    </source>
</evidence>
<dbReference type="InterPro" id="IPR002110">
    <property type="entry name" value="Ankyrin_rpt"/>
</dbReference>
<dbReference type="EMBL" id="KU877344">
    <property type="protein sequence ID" value="ANB50244.1"/>
    <property type="molecule type" value="Genomic_DNA"/>
</dbReference>
<dbReference type="InterPro" id="IPR036770">
    <property type="entry name" value="Ankyrin_rpt-contain_sf"/>
</dbReference>
<evidence type="ECO:0000313" key="4">
    <source>
        <dbReference type="Proteomes" id="UP000241365"/>
    </source>
</evidence>
<dbReference type="SMART" id="SM00248">
    <property type="entry name" value="ANK"/>
    <property type="match status" value="10"/>
</dbReference>
<name>A0A167R2S7_9VIRU</name>
<keyword evidence="1" id="KW-0677">Repeat</keyword>
<dbReference type="GeneID" id="80512606"/>
<dbReference type="SUPFAM" id="SSF48403">
    <property type="entry name" value="Ankyrin repeat"/>
    <property type="match status" value="1"/>
</dbReference>
<keyword evidence="4" id="KW-1185">Reference proteome</keyword>
<dbReference type="InterPro" id="IPR050745">
    <property type="entry name" value="Multifunctional_regulatory"/>
</dbReference>
<dbReference type="Pfam" id="PF12796">
    <property type="entry name" value="Ank_2"/>
    <property type="match status" value="3"/>
</dbReference>
<dbReference type="PROSITE" id="PS50088">
    <property type="entry name" value="ANK_REPEAT"/>
    <property type="match status" value="4"/>
</dbReference>
<proteinExistence type="predicted"/>
<organism evidence="3 4">
    <name type="scientific">Powai lake megavirus</name>
    <dbReference type="NCBI Taxonomy" id="1842663"/>
    <lineage>
        <taxon>Viruses</taxon>
        <taxon>Varidnaviria</taxon>
        <taxon>Bamfordvirae</taxon>
        <taxon>Nucleocytoviricota</taxon>
        <taxon>Megaviricetes</taxon>
        <taxon>Imitervirales</taxon>
        <taxon>Mimiviridae</taxon>
        <taxon>Megamimivirinae</taxon>
        <taxon>Megavirus</taxon>
        <taxon>Megavirus powaiense</taxon>
    </lineage>
</organism>
<keyword evidence="2" id="KW-0040">ANK repeat</keyword>